<dbReference type="HOGENOM" id="CLU_2831911_0_0_1"/>
<dbReference type="EMBL" id="KN828347">
    <property type="protein sequence ID" value="KIK75102.1"/>
    <property type="molecule type" value="Genomic_DNA"/>
</dbReference>
<dbReference type="SUPFAM" id="SSF50978">
    <property type="entry name" value="WD40 repeat-like"/>
    <property type="match status" value="1"/>
</dbReference>
<dbReference type="OrthoDB" id="2654453at2759"/>
<sequence length="66" mass="7278">MPFSSLQAFSSSTQHYQLAGRLSREANGAINCLTINDQGTFLTSGGKHNMKLWDLNRLTAVPLLVR</sequence>
<evidence type="ECO:0000313" key="1">
    <source>
        <dbReference type="EMBL" id="KIK75102.1"/>
    </source>
</evidence>
<evidence type="ECO:0000313" key="2">
    <source>
        <dbReference type="Proteomes" id="UP000054538"/>
    </source>
</evidence>
<dbReference type="InParanoid" id="A0A0D0BUK3"/>
<organism evidence="1 2">
    <name type="scientific">Paxillus rubicundulus Ve08.2h10</name>
    <dbReference type="NCBI Taxonomy" id="930991"/>
    <lineage>
        <taxon>Eukaryota</taxon>
        <taxon>Fungi</taxon>
        <taxon>Dikarya</taxon>
        <taxon>Basidiomycota</taxon>
        <taxon>Agaricomycotina</taxon>
        <taxon>Agaricomycetes</taxon>
        <taxon>Agaricomycetidae</taxon>
        <taxon>Boletales</taxon>
        <taxon>Paxilineae</taxon>
        <taxon>Paxillaceae</taxon>
        <taxon>Paxillus</taxon>
    </lineage>
</organism>
<evidence type="ECO:0008006" key="3">
    <source>
        <dbReference type="Google" id="ProtNLM"/>
    </source>
</evidence>
<gene>
    <name evidence="1" type="ORF">PAXRUDRAFT_19281</name>
</gene>
<name>A0A0D0BUK3_9AGAM</name>
<keyword evidence="2" id="KW-1185">Reference proteome</keyword>
<accession>A0A0D0BUK3</accession>
<reference evidence="2" key="2">
    <citation type="submission" date="2015-01" db="EMBL/GenBank/DDBJ databases">
        <title>Evolutionary Origins and Diversification of the Mycorrhizal Mutualists.</title>
        <authorList>
            <consortium name="DOE Joint Genome Institute"/>
            <consortium name="Mycorrhizal Genomics Consortium"/>
            <person name="Kohler A."/>
            <person name="Kuo A."/>
            <person name="Nagy L.G."/>
            <person name="Floudas D."/>
            <person name="Copeland A."/>
            <person name="Barry K.W."/>
            <person name="Cichocki N."/>
            <person name="Veneault-Fourrey C."/>
            <person name="LaButti K."/>
            <person name="Lindquist E.A."/>
            <person name="Lipzen A."/>
            <person name="Lundell T."/>
            <person name="Morin E."/>
            <person name="Murat C."/>
            <person name="Riley R."/>
            <person name="Ohm R."/>
            <person name="Sun H."/>
            <person name="Tunlid A."/>
            <person name="Henrissat B."/>
            <person name="Grigoriev I.V."/>
            <person name="Hibbett D.S."/>
            <person name="Martin F."/>
        </authorList>
    </citation>
    <scope>NUCLEOTIDE SEQUENCE [LARGE SCALE GENOMIC DNA]</scope>
    <source>
        <strain evidence="2">Ve08.2h10</strain>
    </source>
</reference>
<proteinExistence type="predicted"/>
<reference evidence="1 2" key="1">
    <citation type="submission" date="2014-04" db="EMBL/GenBank/DDBJ databases">
        <authorList>
            <consortium name="DOE Joint Genome Institute"/>
            <person name="Kuo A."/>
            <person name="Kohler A."/>
            <person name="Jargeat P."/>
            <person name="Nagy L.G."/>
            <person name="Floudas D."/>
            <person name="Copeland A."/>
            <person name="Barry K.W."/>
            <person name="Cichocki N."/>
            <person name="Veneault-Fourrey C."/>
            <person name="LaButti K."/>
            <person name="Lindquist E.A."/>
            <person name="Lipzen A."/>
            <person name="Lundell T."/>
            <person name="Morin E."/>
            <person name="Murat C."/>
            <person name="Sun H."/>
            <person name="Tunlid A."/>
            <person name="Henrissat B."/>
            <person name="Grigoriev I.V."/>
            <person name="Hibbett D.S."/>
            <person name="Martin F."/>
            <person name="Nordberg H.P."/>
            <person name="Cantor M.N."/>
            <person name="Hua S.X."/>
        </authorList>
    </citation>
    <scope>NUCLEOTIDE SEQUENCE [LARGE SCALE GENOMIC DNA]</scope>
    <source>
        <strain evidence="1 2">Ve08.2h10</strain>
    </source>
</reference>
<protein>
    <recommendedName>
        <fullName evidence="3">Pre-mRNA-processing factor 19</fullName>
    </recommendedName>
</protein>
<dbReference type="Proteomes" id="UP000054538">
    <property type="component" value="Unassembled WGS sequence"/>
</dbReference>
<dbReference type="InterPro" id="IPR036322">
    <property type="entry name" value="WD40_repeat_dom_sf"/>
</dbReference>
<dbReference type="AlphaFoldDB" id="A0A0D0BUK3"/>